<proteinExistence type="predicted"/>
<dbReference type="Gene3D" id="1.10.10.10">
    <property type="entry name" value="Winged helix-like DNA-binding domain superfamily/Winged helix DNA-binding domain"/>
    <property type="match status" value="1"/>
</dbReference>
<gene>
    <name evidence="2" type="ORF">F0712_23660</name>
</gene>
<evidence type="ECO:0000313" key="2">
    <source>
        <dbReference type="EMBL" id="ECR0193377.1"/>
    </source>
</evidence>
<dbReference type="InterPro" id="IPR036388">
    <property type="entry name" value="WH-like_DNA-bd_sf"/>
</dbReference>
<evidence type="ECO:0000256" key="1">
    <source>
        <dbReference type="SAM" id="MobiDB-lite"/>
    </source>
</evidence>
<protein>
    <submittedName>
        <fullName evidence="2">CaiF/GrlA family transcriptional regulator</fullName>
    </submittedName>
</protein>
<comment type="caution">
    <text evidence="2">The sequence shown here is derived from an EMBL/GenBank/DDBJ whole genome shotgun (WGS) entry which is preliminary data.</text>
</comment>
<accession>A0A625CWI8</accession>
<dbReference type="InterPro" id="IPR020357">
    <property type="entry name" value="Tscrpt_reg_CaiF/GrlA"/>
</dbReference>
<feature type="region of interest" description="Disordered" evidence="1">
    <location>
        <begin position="127"/>
        <end position="150"/>
    </location>
</feature>
<organism evidence="2">
    <name type="scientific">Salmonella enterica</name>
    <name type="common">Salmonella choleraesuis</name>
    <dbReference type="NCBI Taxonomy" id="28901"/>
    <lineage>
        <taxon>Bacteria</taxon>
        <taxon>Pseudomonadati</taxon>
        <taxon>Pseudomonadota</taxon>
        <taxon>Gammaproteobacteria</taxon>
        <taxon>Enterobacterales</taxon>
        <taxon>Enterobacteriaceae</taxon>
        <taxon>Salmonella</taxon>
    </lineage>
</organism>
<dbReference type="AlphaFoldDB" id="A0A625CWI8"/>
<dbReference type="Pfam" id="PF07180">
    <property type="entry name" value="CaiF_GrlA"/>
    <property type="match status" value="1"/>
</dbReference>
<dbReference type="EMBL" id="AAKDYG010000028">
    <property type="protein sequence ID" value="ECR0193377.1"/>
    <property type="molecule type" value="Genomic_DNA"/>
</dbReference>
<sequence>MTGKIHSNSRLTEPDDSGFTGGKNQGLKKVKQSNHNIYTIPYGMEPWADEPLYLVVARWGLQQKRWINRNDIAAVFHIPDRQASFQLSYISRKKDRVACRTRYVPAEDTGRQRVEIFIDGILPTPVASQTHAPPRRRNAPAKQTGIISRGVGSGMADNTGLWERLLKGCRGGRDDE</sequence>
<feature type="compositionally biased region" description="Polar residues" evidence="1">
    <location>
        <begin position="1"/>
        <end position="11"/>
    </location>
</feature>
<feature type="region of interest" description="Disordered" evidence="1">
    <location>
        <begin position="1"/>
        <end position="27"/>
    </location>
</feature>
<name>A0A625CWI8_SALER</name>
<reference evidence="2" key="1">
    <citation type="submission" date="2019-09" db="EMBL/GenBank/DDBJ databases">
        <authorList>
            <consortium name="PulseNet: The National Subtyping Network for Foodborne Disease Surveillance"/>
            <person name="Tarr C.L."/>
            <person name="Trees E."/>
            <person name="Katz L.S."/>
            <person name="Carleton-Romer H.A."/>
            <person name="Stroika S."/>
            <person name="Kucerova Z."/>
            <person name="Roache K.F."/>
            <person name="Sabol A.L."/>
            <person name="Besser J."/>
            <person name="Gerner-Smidt P."/>
        </authorList>
    </citation>
    <scope>NUCLEOTIDE SEQUENCE</scope>
    <source>
        <strain evidence="2">PNUSAS095135</strain>
    </source>
</reference>
<dbReference type="GO" id="GO:0006351">
    <property type="term" value="P:DNA-templated transcription"/>
    <property type="evidence" value="ECO:0007669"/>
    <property type="project" value="InterPro"/>
</dbReference>